<dbReference type="PANTHER" id="PTHR47636">
    <property type="entry name" value="TRANSCRIPTIONAL REGULATORY PROTEIN RCO1"/>
    <property type="match status" value="1"/>
</dbReference>
<reference evidence="7 8" key="1">
    <citation type="journal article" date="2023" name="G3 (Bethesda)">
        <title>A chromosome-level genome assembly of Zasmidium syzygii isolated from banana leaves.</title>
        <authorList>
            <person name="van Westerhoven A.C."/>
            <person name="Mehrabi R."/>
            <person name="Talebi R."/>
            <person name="Steentjes M.B.F."/>
            <person name="Corcolon B."/>
            <person name="Chong P.A."/>
            <person name="Kema G.H.J."/>
            <person name="Seidl M.F."/>
        </authorList>
    </citation>
    <scope>NUCLEOTIDE SEQUENCE [LARGE SCALE GENOMIC DNA]</scope>
    <source>
        <strain evidence="7 8">P124</strain>
    </source>
</reference>
<protein>
    <recommendedName>
        <fullName evidence="6">PHD-type domain-containing protein</fullName>
    </recommendedName>
</protein>
<feature type="compositionally biased region" description="Acidic residues" evidence="5">
    <location>
        <begin position="387"/>
        <end position="398"/>
    </location>
</feature>
<proteinExistence type="predicted"/>
<sequence length="997" mass="109102">MPAPTPDIRTRRGLDERRSSSRGPMEAGQRSQSKGVGKERAGQKNTLDGWVEPSLAAPKPSYQDHGAGPYGVLEHMQPLGEAPSAKVKARVKGDGPRKSVLGRSSAAVGLDAQETPETTPAPAPATPQPMDAPTQQPIIIDDEKDGDYAPNMNGKKKERSTRARAVKRKSESASSATPAASSVKQEASNAAIMNHKFEYDDAKLQRVVDAAKQRAYEVGKPDLAAAVNAVYELSMRDLHLRLLLEAVLTQRATAEQNASFQDYVRAAKKRLKDEKKSKGSKTQARQQPAANANGTLHKSETAHSPSINLTLPPQPHPATENTSAIPSTEHPEPSKPRISLKVKSPHKSPNKDSHRRRTGNGAMSVSPRKRAGSAGSDSSLTSLTSNDEMDIDEPEEPSSLEGPSSRVNGVKGKSHASSSLAVPGATTKRTSAEAELEEERDRAFAAKKQKLNESVARDYEYQESNVRPSRPPPRSRAARVRDDALVPPSLRLDPTSSRTASVRGSRAASLDVDSPLSELSPATSRQSTPQVWKAPPKPAGKRAKTKTSPEKKQLAGLPGVSGAGGAGRDSPIGDDDNDVLSENNDFCSACHSSGYLLCCDGCDRSFHFTCLDPPLSENSQELDEPWFCYICVAKRPVTTQSPEKAQRGIFAPLIYSLKKQNPANFSLPQDIREYFEGVATDGNGGFVEALNIVKPTRNRPGYTEERPDFKRLRDNKGNLLQCYACGKTSDFKRDIITCDHCSQNWHLDCLDPPLANPPALNAQNRRAHDWMCPLHADQELRKVDMSMLNRRNRRTIHLRKPKNPNVQETALTRGHRNNGIIEILDDESDASDSEFYDHDDGGTVYKLPAHGIKLDFIDKVKSTRVQQLRDERAYQRARMDAETPIPTALEQANFAKRPFNEQQLALNLAQFASDNQDLDLGGDQVQNLVGTLIAEAPSAVVDEMMAAEDAEKAKSASSLVPPSPPSSEQTDQLSKEQRKELQMLQELIRRKLENSKT</sequence>
<dbReference type="Proteomes" id="UP001305779">
    <property type="component" value="Unassembled WGS sequence"/>
</dbReference>
<name>A0ABR0E8Z1_ZASCE</name>
<evidence type="ECO:0000313" key="7">
    <source>
        <dbReference type="EMBL" id="KAK4497902.1"/>
    </source>
</evidence>
<accession>A0ABR0E8Z1</accession>
<evidence type="ECO:0000259" key="6">
    <source>
        <dbReference type="PROSITE" id="PS50016"/>
    </source>
</evidence>
<dbReference type="InterPro" id="IPR001965">
    <property type="entry name" value="Znf_PHD"/>
</dbReference>
<dbReference type="SUPFAM" id="SSF57903">
    <property type="entry name" value="FYVE/PHD zinc finger"/>
    <property type="match status" value="2"/>
</dbReference>
<evidence type="ECO:0000256" key="5">
    <source>
        <dbReference type="SAM" id="MobiDB-lite"/>
    </source>
</evidence>
<keyword evidence="3" id="KW-0862">Zinc</keyword>
<dbReference type="PROSITE" id="PS50016">
    <property type="entry name" value="ZF_PHD_2"/>
    <property type="match status" value="2"/>
</dbReference>
<feature type="compositionally biased region" description="Basic residues" evidence="5">
    <location>
        <begin position="154"/>
        <end position="167"/>
    </location>
</feature>
<keyword evidence="8" id="KW-1185">Reference proteome</keyword>
<dbReference type="InterPro" id="IPR019786">
    <property type="entry name" value="Zinc_finger_PHD-type_CS"/>
</dbReference>
<organism evidence="7 8">
    <name type="scientific">Zasmidium cellare</name>
    <name type="common">Wine cellar mold</name>
    <name type="synonym">Racodium cellare</name>
    <dbReference type="NCBI Taxonomy" id="395010"/>
    <lineage>
        <taxon>Eukaryota</taxon>
        <taxon>Fungi</taxon>
        <taxon>Dikarya</taxon>
        <taxon>Ascomycota</taxon>
        <taxon>Pezizomycotina</taxon>
        <taxon>Dothideomycetes</taxon>
        <taxon>Dothideomycetidae</taxon>
        <taxon>Mycosphaerellales</taxon>
        <taxon>Mycosphaerellaceae</taxon>
        <taxon>Zasmidium</taxon>
    </lineage>
</organism>
<feature type="compositionally biased region" description="Low complexity" evidence="5">
    <location>
        <begin position="172"/>
        <end position="182"/>
    </location>
</feature>
<feature type="compositionally biased region" description="Low complexity" evidence="5">
    <location>
        <begin position="372"/>
        <end position="386"/>
    </location>
</feature>
<feature type="compositionally biased region" description="Polar residues" evidence="5">
    <location>
        <begin position="280"/>
        <end position="311"/>
    </location>
</feature>
<evidence type="ECO:0000256" key="3">
    <source>
        <dbReference type="ARBA" id="ARBA00022833"/>
    </source>
</evidence>
<dbReference type="SMART" id="SM00249">
    <property type="entry name" value="PHD"/>
    <property type="match status" value="2"/>
</dbReference>
<dbReference type="PROSITE" id="PS01359">
    <property type="entry name" value="ZF_PHD_1"/>
    <property type="match status" value="1"/>
</dbReference>
<dbReference type="PANTHER" id="PTHR47636:SF1">
    <property type="entry name" value="TRANSCRIPTIONAL REGULATORY PROTEIN RCO1"/>
    <property type="match status" value="1"/>
</dbReference>
<feature type="compositionally biased region" description="Low complexity" evidence="5">
    <location>
        <begin position="128"/>
        <end position="137"/>
    </location>
</feature>
<evidence type="ECO:0000256" key="2">
    <source>
        <dbReference type="ARBA" id="ARBA00022771"/>
    </source>
</evidence>
<feature type="domain" description="PHD-type" evidence="6">
    <location>
        <begin position="584"/>
        <end position="634"/>
    </location>
</feature>
<keyword evidence="2 4" id="KW-0863">Zinc-finger</keyword>
<evidence type="ECO:0000256" key="4">
    <source>
        <dbReference type="PROSITE-ProRule" id="PRU00146"/>
    </source>
</evidence>
<dbReference type="Pfam" id="PF00628">
    <property type="entry name" value="PHD"/>
    <property type="match status" value="2"/>
</dbReference>
<gene>
    <name evidence="7" type="ORF">PRZ48_010557</name>
</gene>
<dbReference type="CDD" id="cd15535">
    <property type="entry name" value="PHD1_Rco1"/>
    <property type="match status" value="1"/>
</dbReference>
<keyword evidence="1" id="KW-0479">Metal-binding</keyword>
<feature type="region of interest" description="Disordered" evidence="5">
    <location>
        <begin position="947"/>
        <end position="980"/>
    </location>
</feature>
<feature type="compositionally biased region" description="Basic and acidic residues" evidence="5">
    <location>
        <begin position="8"/>
        <end position="19"/>
    </location>
</feature>
<dbReference type="InterPro" id="IPR052819">
    <property type="entry name" value="Chromatin_regulatory_protein"/>
</dbReference>
<feature type="domain" description="PHD-type" evidence="6">
    <location>
        <begin position="719"/>
        <end position="778"/>
    </location>
</feature>
<dbReference type="InterPro" id="IPR011011">
    <property type="entry name" value="Znf_FYVE_PHD"/>
</dbReference>
<feature type="compositionally biased region" description="Polar residues" evidence="5">
    <location>
        <begin position="520"/>
        <end position="530"/>
    </location>
</feature>
<feature type="compositionally biased region" description="Basic residues" evidence="5">
    <location>
        <begin position="338"/>
        <end position="358"/>
    </location>
</feature>
<dbReference type="InterPro" id="IPR019787">
    <property type="entry name" value="Znf_PHD-finger"/>
</dbReference>
<dbReference type="InterPro" id="IPR013083">
    <property type="entry name" value="Znf_RING/FYVE/PHD"/>
</dbReference>
<feature type="region of interest" description="Disordered" evidence="5">
    <location>
        <begin position="270"/>
        <end position="573"/>
    </location>
</feature>
<comment type="caution">
    <text evidence="7">The sequence shown here is derived from an EMBL/GenBank/DDBJ whole genome shotgun (WGS) entry which is preliminary data.</text>
</comment>
<feature type="region of interest" description="Disordered" evidence="5">
    <location>
        <begin position="1"/>
        <end position="186"/>
    </location>
</feature>
<dbReference type="EMBL" id="JAXOVC010000008">
    <property type="protein sequence ID" value="KAK4497902.1"/>
    <property type="molecule type" value="Genomic_DNA"/>
</dbReference>
<dbReference type="CDD" id="cd15534">
    <property type="entry name" value="PHD2_PHF12_Rco1"/>
    <property type="match status" value="1"/>
</dbReference>
<evidence type="ECO:0000256" key="1">
    <source>
        <dbReference type="ARBA" id="ARBA00022723"/>
    </source>
</evidence>
<evidence type="ECO:0000313" key="8">
    <source>
        <dbReference type="Proteomes" id="UP001305779"/>
    </source>
</evidence>
<dbReference type="Gene3D" id="3.30.40.10">
    <property type="entry name" value="Zinc/RING finger domain, C3HC4 (zinc finger)"/>
    <property type="match status" value="2"/>
</dbReference>